<protein>
    <submittedName>
        <fullName evidence="5">Polysaccharide export protein</fullName>
    </submittedName>
</protein>
<evidence type="ECO:0000256" key="2">
    <source>
        <dbReference type="SAM" id="SignalP"/>
    </source>
</evidence>
<organism evidence="5 6">
    <name type="scientific">Methylocystis parvus</name>
    <dbReference type="NCBI Taxonomy" id="134"/>
    <lineage>
        <taxon>Bacteria</taxon>
        <taxon>Pseudomonadati</taxon>
        <taxon>Pseudomonadota</taxon>
        <taxon>Alphaproteobacteria</taxon>
        <taxon>Hyphomicrobiales</taxon>
        <taxon>Methylocystaceae</taxon>
        <taxon>Methylocystis</taxon>
    </lineage>
</organism>
<dbReference type="PANTHER" id="PTHR33619:SF3">
    <property type="entry name" value="POLYSACCHARIDE EXPORT PROTEIN GFCE-RELATED"/>
    <property type="match status" value="1"/>
</dbReference>
<keyword evidence="1 2" id="KW-0732">Signal</keyword>
<feature type="domain" description="Soluble ligand binding" evidence="4">
    <location>
        <begin position="125"/>
        <end position="177"/>
    </location>
</feature>
<dbReference type="Pfam" id="PF02563">
    <property type="entry name" value="Poly_export"/>
    <property type="match status" value="1"/>
</dbReference>
<dbReference type="PANTHER" id="PTHR33619">
    <property type="entry name" value="POLYSACCHARIDE EXPORT PROTEIN GFCE-RELATED"/>
    <property type="match status" value="1"/>
</dbReference>
<evidence type="ECO:0000259" key="3">
    <source>
        <dbReference type="Pfam" id="PF02563"/>
    </source>
</evidence>
<dbReference type="Gene3D" id="3.10.560.10">
    <property type="entry name" value="Outer membrane lipoprotein wza domain like"/>
    <property type="match status" value="1"/>
</dbReference>
<sequence>MAKPVASKKAACKTLTLAIAMTMGAFLTGCAAPGSYKPELFSASAYEPYTLAAGDRLRVIVFGQDALSNAYAVDGAGRIAMPLIGSVPVQGLTVPDVEREIAARLRNGFVREPRVSVEVEAFRPFFVLGEVTNAGQYPFVEAMTARTAIAIAGGFGPRGYQGAVDLTRVVDGYPVTGRVPLDTAVRPGDTITVRERIF</sequence>
<proteinExistence type="predicted"/>
<dbReference type="InterPro" id="IPR049712">
    <property type="entry name" value="Poly_export"/>
</dbReference>
<feature type="chain" id="PRO_5025596158" evidence="2">
    <location>
        <begin position="32"/>
        <end position="198"/>
    </location>
</feature>
<dbReference type="KEGG" id="mpar:F7D14_18350"/>
<evidence type="ECO:0000313" key="5">
    <source>
        <dbReference type="EMBL" id="QGM99252.1"/>
    </source>
</evidence>
<dbReference type="AlphaFoldDB" id="A0A6B8MBW6"/>
<gene>
    <name evidence="5" type="ORF">F7D14_18350</name>
</gene>
<evidence type="ECO:0000259" key="4">
    <source>
        <dbReference type="Pfam" id="PF10531"/>
    </source>
</evidence>
<dbReference type="Gene3D" id="3.30.1950.10">
    <property type="entry name" value="wza like domain"/>
    <property type="match status" value="1"/>
</dbReference>
<feature type="signal peptide" evidence="2">
    <location>
        <begin position="1"/>
        <end position="31"/>
    </location>
</feature>
<evidence type="ECO:0000256" key="1">
    <source>
        <dbReference type="ARBA" id="ARBA00022729"/>
    </source>
</evidence>
<dbReference type="Pfam" id="PF10531">
    <property type="entry name" value="SLBB"/>
    <property type="match status" value="1"/>
</dbReference>
<reference evidence="5 6" key="1">
    <citation type="submission" date="2019-09" db="EMBL/GenBank/DDBJ databases">
        <title>Isolation and complete genome sequencing of Methylocystis species.</title>
        <authorList>
            <person name="Rumah B.L."/>
            <person name="Stead C.E."/>
            <person name="Stevens B.C."/>
            <person name="Minton N.P."/>
            <person name="Grosse-Honebrink A."/>
            <person name="Zhang Y."/>
        </authorList>
    </citation>
    <scope>NUCLEOTIDE SEQUENCE [LARGE SCALE GENOMIC DNA]</scope>
    <source>
        <strain evidence="5 6">BRCS2</strain>
    </source>
</reference>
<dbReference type="InterPro" id="IPR019554">
    <property type="entry name" value="Soluble_ligand-bd"/>
</dbReference>
<dbReference type="PROSITE" id="PS51257">
    <property type="entry name" value="PROKAR_LIPOPROTEIN"/>
    <property type="match status" value="1"/>
</dbReference>
<accession>A0A6B8MBW6</accession>
<keyword evidence="6" id="KW-1185">Reference proteome</keyword>
<dbReference type="Proteomes" id="UP000422569">
    <property type="component" value="Chromosome"/>
</dbReference>
<feature type="domain" description="Polysaccharide export protein N-terminal" evidence="3">
    <location>
        <begin position="46"/>
        <end position="119"/>
    </location>
</feature>
<evidence type="ECO:0000313" key="6">
    <source>
        <dbReference type="Proteomes" id="UP000422569"/>
    </source>
</evidence>
<dbReference type="InterPro" id="IPR003715">
    <property type="entry name" value="Poly_export_N"/>
</dbReference>
<dbReference type="GO" id="GO:0015159">
    <property type="term" value="F:polysaccharide transmembrane transporter activity"/>
    <property type="evidence" value="ECO:0007669"/>
    <property type="project" value="InterPro"/>
</dbReference>
<dbReference type="EMBL" id="CP044331">
    <property type="protein sequence ID" value="QGM99252.1"/>
    <property type="molecule type" value="Genomic_DNA"/>
</dbReference>
<name>A0A6B8MBW6_9HYPH</name>